<protein>
    <recommendedName>
        <fullName evidence="4">FLZ-type domain-containing protein</fullName>
    </recommendedName>
</protein>
<evidence type="ECO:0000256" key="3">
    <source>
        <dbReference type="PROSITE-ProRule" id="PRU01131"/>
    </source>
</evidence>
<evidence type="ECO:0000259" key="4">
    <source>
        <dbReference type="PROSITE" id="PS51795"/>
    </source>
</evidence>
<comment type="caution">
    <text evidence="5">The sequence shown here is derived from an EMBL/GenBank/DDBJ whole genome shotgun (WGS) entry which is preliminary data.</text>
</comment>
<dbReference type="InterPro" id="IPR007650">
    <property type="entry name" value="Zf-FLZ_dom"/>
</dbReference>
<dbReference type="PROSITE" id="PS51795">
    <property type="entry name" value="ZF_FLZ"/>
    <property type="match status" value="1"/>
</dbReference>
<evidence type="ECO:0000256" key="1">
    <source>
        <dbReference type="ARBA" id="ARBA00009374"/>
    </source>
</evidence>
<accession>A0AAD5ZHQ7</accession>
<dbReference type="Proteomes" id="UP001210211">
    <property type="component" value="Unassembled WGS sequence"/>
</dbReference>
<comment type="similarity">
    <text evidence="1">Belongs to the FLZ family.</text>
</comment>
<dbReference type="AlphaFoldDB" id="A0AAD5ZHQ7"/>
<feature type="zinc finger region" description="FLZ-type" evidence="3">
    <location>
        <begin position="117"/>
        <end position="160"/>
    </location>
</feature>
<dbReference type="PANTHER" id="PTHR47208:SF5">
    <property type="entry name" value="FCS-LIKE ZINC FINGER 12-RELATED"/>
    <property type="match status" value="1"/>
</dbReference>
<dbReference type="EMBL" id="JAMRDG010000001">
    <property type="protein sequence ID" value="KAJ3698055.1"/>
    <property type="molecule type" value="Genomic_DNA"/>
</dbReference>
<keyword evidence="2" id="KW-0479">Metal-binding</keyword>
<evidence type="ECO:0000313" key="6">
    <source>
        <dbReference type="Proteomes" id="UP001210211"/>
    </source>
</evidence>
<dbReference type="InterPro" id="IPR044604">
    <property type="entry name" value="FLZ12/13/14"/>
</dbReference>
<evidence type="ECO:0000313" key="5">
    <source>
        <dbReference type="EMBL" id="KAJ3698055.1"/>
    </source>
</evidence>
<evidence type="ECO:0000256" key="2">
    <source>
        <dbReference type="ARBA" id="ARBA00022723"/>
    </source>
</evidence>
<dbReference type="PANTHER" id="PTHR47208">
    <property type="entry name" value="OS02G0174800 PROTEIN"/>
    <property type="match status" value="1"/>
</dbReference>
<dbReference type="GO" id="GO:0046872">
    <property type="term" value="F:metal ion binding"/>
    <property type="evidence" value="ECO:0007669"/>
    <property type="project" value="UniProtKB-KW"/>
</dbReference>
<dbReference type="Pfam" id="PF04570">
    <property type="entry name" value="zf-FLZ"/>
    <property type="match status" value="1"/>
</dbReference>
<keyword evidence="6" id="KW-1185">Reference proteome</keyword>
<name>A0AAD5ZHQ7_9POAL</name>
<organism evidence="5 6">
    <name type="scientific">Rhynchospora tenuis</name>
    <dbReference type="NCBI Taxonomy" id="198213"/>
    <lineage>
        <taxon>Eukaryota</taxon>
        <taxon>Viridiplantae</taxon>
        <taxon>Streptophyta</taxon>
        <taxon>Embryophyta</taxon>
        <taxon>Tracheophyta</taxon>
        <taxon>Spermatophyta</taxon>
        <taxon>Magnoliopsida</taxon>
        <taxon>Liliopsida</taxon>
        <taxon>Poales</taxon>
        <taxon>Cyperaceae</taxon>
        <taxon>Cyperoideae</taxon>
        <taxon>Rhynchosporeae</taxon>
        <taxon>Rhynchospora</taxon>
    </lineage>
</organism>
<proteinExistence type="inferred from homology"/>
<sequence>MVANQSRPSRRAILDPITICERQSSPEPILSPTSPLERNWHTPRGWKKRESDGIGLAIVASLEKSCDRHVSAPISIRGGFELSELGCSGRCTASVCGSRVAGNRDLRLKRDDYQVADFLNYCYLCRKKLHGKDIYMYRGEKAFCSMECRYQQIANDEYQEKCGSGLSKNSEIVGSPYTSDRIFFTGIVAA</sequence>
<reference evidence="5 6" key="1">
    <citation type="journal article" date="2022" name="Cell">
        <title>Repeat-based holocentromeres influence genome architecture and karyotype evolution.</title>
        <authorList>
            <person name="Hofstatter P.G."/>
            <person name="Thangavel G."/>
            <person name="Lux T."/>
            <person name="Neumann P."/>
            <person name="Vondrak T."/>
            <person name="Novak P."/>
            <person name="Zhang M."/>
            <person name="Costa L."/>
            <person name="Castellani M."/>
            <person name="Scott A."/>
            <person name="Toegelov H."/>
            <person name="Fuchs J."/>
            <person name="Mata-Sucre Y."/>
            <person name="Dias Y."/>
            <person name="Vanzela A.L.L."/>
            <person name="Huettel B."/>
            <person name="Almeida C.C.S."/>
            <person name="Simkova H."/>
            <person name="Souza G."/>
            <person name="Pedrosa-Harand A."/>
            <person name="Macas J."/>
            <person name="Mayer K.F.X."/>
            <person name="Houben A."/>
            <person name="Marques A."/>
        </authorList>
    </citation>
    <scope>NUCLEOTIDE SEQUENCE [LARGE SCALE GENOMIC DNA]</scope>
    <source>
        <strain evidence="5">RhyTen1mFocal</strain>
    </source>
</reference>
<gene>
    <name evidence="5" type="ORF">LUZ61_001760</name>
</gene>
<feature type="domain" description="FLZ-type" evidence="4">
    <location>
        <begin position="117"/>
        <end position="160"/>
    </location>
</feature>